<evidence type="ECO:0000256" key="2">
    <source>
        <dbReference type="SAM" id="Phobius"/>
    </source>
</evidence>
<feature type="transmembrane region" description="Helical" evidence="2">
    <location>
        <begin position="106"/>
        <end position="127"/>
    </location>
</feature>
<keyword evidence="2" id="KW-0472">Membrane</keyword>
<sequence length="207" mass="22086">MRNFTLSTGARRWVSKLFLGAAVLLVPWVIVLAETLPLSPQATEVRHWATAWIGLDLMMALGCAATGWLYRRGDGRSGVTAAAVGAIALLDAWFDVLTAQSGADLAQALVCAVPELSLVALCAVVALDSPVFRAAAPSGNSPREPGTGVWGLPPDGASPVRRQAVDHEKEPPSPGNRRGHDRRRVVDHRDHPLRPCRGQQRFHAAAG</sequence>
<gene>
    <name evidence="3" type="ORF">ORV05_04520</name>
</gene>
<dbReference type="Proteomes" id="UP001163203">
    <property type="component" value="Chromosome"/>
</dbReference>
<evidence type="ECO:0000256" key="1">
    <source>
        <dbReference type="SAM" id="MobiDB-lite"/>
    </source>
</evidence>
<keyword evidence="2" id="KW-0812">Transmembrane</keyword>
<keyword evidence="4" id="KW-1185">Reference proteome</keyword>
<evidence type="ECO:0000313" key="3">
    <source>
        <dbReference type="EMBL" id="WAL67057.1"/>
    </source>
</evidence>
<feature type="region of interest" description="Disordered" evidence="1">
    <location>
        <begin position="135"/>
        <end position="207"/>
    </location>
</feature>
<evidence type="ECO:0000313" key="4">
    <source>
        <dbReference type="Proteomes" id="UP001163203"/>
    </source>
</evidence>
<feature type="compositionally biased region" description="Basic residues" evidence="1">
    <location>
        <begin position="177"/>
        <end position="186"/>
    </location>
</feature>
<feature type="transmembrane region" description="Helical" evidence="2">
    <location>
        <begin position="49"/>
        <end position="70"/>
    </location>
</feature>
<keyword evidence="2" id="KW-1133">Transmembrane helix</keyword>
<dbReference type="RefSeq" id="WP_268757181.1">
    <property type="nucleotide sequence ID" value="NZ_CP113836.1"/>
</dbReference>
<protein>
    <submittedName>
        <fullName evidence="3">Uncharacterized protein</fullName>
    </submittedName>
</protein>
<accession>A0ABY7B712</accession>
<reference evidence="3" key="1">
    <citation type="submission" date="2022-11" db="EMBL/GenBank/DDBJ databases">
        <authorList>
            <person name="Mo P."/>
        </authorList>
    </citation>
    <scope>NUCLEOTIDE SEQUENCE</scope>
    <source>
        <strain evidence="3">HUAS 11-8</strain>
    </source>
</reference>
<feature type="transmembrane region" description="Helical" evidence="2">
    <location>
        <begin position="77"/>
        <end position="94"/>
    </location>
</feature>
<proteinExistence type="predicted"/>
<organism evidence="3 4">
    <name type="scientific">Amycolatopsis cynarae</name>
    <dbReference type="NCBI Taxonomy" id="2995223"/>
    <lineage>
        <taxon>Bacteria</taxon>
        <taxon>Bacillati</taxon>
        <taxon>Actinomycetota</taxon>
        <taxon>Actinomycetes</taxon>
        <taxon>Pseudonocardiales</taxon>
        <taxon>Pseudonocardiaceae</taxon>
        <taxon>Amycolatopsis</taxon>
    </lineage>
</organism>
<name>A0ABY7B712_9PSEU</name>
<dbReference type="EMBL" id="CP113836">
    <property type="protein sequence ID" value="WAL67057.1"/>
    <property type="molecule type" value="Genomic_DNA"/>
</dbReference>